<evidence type="ECO:0000313" key="4">
    <source>
        <dbReference type="Proteomes" id="UP001596157"/>
    </source>
</evidence>
<evidence type="ECO:0000259" key="2">
    <source>
        <dbReference type="PROSITE" id="PS51903"/>
    </source>
</evidence>
<dbReference type="Pfam" id="PF02861">
    <property type="entry name" value="Clp_N"/>
    <property type="match status" value="1"/>
</dbReference>
<dbReference type="Gene3D" id="1.10.1780.10">
    <property type="entry name" value="Clp, N-terminal domain"/>
    <property type="match status" value="2"/>
</dbReference>
<accession>A0ABW0EQ11</accession>
<protein>
    <submittedName>
        <fullName evidence="3">Clp protease N-terminal domain-containing protein</fullName>
    </submittedName>
</protein>
<gene>
    <name evidence="3" type="ORF">ACFPM7_15205</name>
</gene>
<proteinExistence type="predicted"/>
<evidence type="ECO:0000313" key="3">
    <source>
        <dbReference type="EMBL" id="MFC5288408.1"/>
    </source>
</evidence>
<dbReference type="InterPro" id="IPR004176">
    <property type="entry name" value="Clp_R_N"/>
</dbReference>
<keyword evidence="4" id="KW-1185">Reference proteome</keyword>
<dbReference type="InterPro" id="IPR036628">
    <property type="entry name" value="Clp_N_dom_sf"/>
</dbReference>
<organism evidence="3 4">
    <name type="scientific">Actinokineospora guangxiensis</name>
    <dbReference type="NCBI Taxonomy" id="1490288"/>
    <lineage>
        <taxon>Bacteria</taxon>
        <taxon>Bacillati</taxon>
        <taxon>Actinomycetota</taxon>
        <taxon>Actinomycetes</taxon>
        <taxon>Pseudonocardiales</taxon>
        <taxon>Pseudonocardiaceae</taxon>
        <taxon>Actinokineospora</taxon>
    </lineage>
</organism>
<sequence>MPKINVYLPDDLADAVRDSGVPVSAICQRALEQSARRVAAIRAADLDAELELPRFTDRARTAIRLAVEAARADGAPEVGSGHLLRGVLDEGQNLALRVLAALDVDPGRVRAALPAGVEDGGATARFGVDAANALELTVVEATALGHNYVGCEHLLIGLAAEPDGAATTALRSVGLEVRAIRGAVSAALAGYGHLRAQGGEMSTSVIAAALKPLVERIEAIEARLR</sequence>
<feature type="domain" description="Clp R" evidence="2">
    <location>
        <begin position="52"/>
        <end position="190"/>
    </location>
</feature>
<keyword evidence="1" id="KW-0677">Repeat</keyword>
<dbReference type="Proteomes" id="UP001596157">
    <property type="component" value="Unassembled WGS sequence"/>
</dbReference>
<keyword evidence="3" id="KW-0378">Hydrolase</keyword>
<dbReference type="SUPFAM" id="SSF81923">
    <property type="entry name" value="Double Clp-N motif"/>
    <property type="match status" value="1"/>
</dbReference>
<evidence type="ECO:0000256" key="1">
    <source>
        <dbReference type="PROSITE-ProRule" id="PRU01251"/>
    </source>
</evidence>
<comment type="caution">
    <text evidence="3">The sequence shown here is derived from an EMBL/GenBank/DDBJ whole genome shotgun (WGS) entry which is preliminary data.</text>
</comment>
<dbReference type="GO" id="GO:0006508">
    <property type="term" value="P:proteolysis"/>
    <property type="evidence" value="ECO:0007669"/>
    <property type="project" value="UniProtKB-KW"/>
</dbReference>
<dbReference type="EMBL" id="JBHSKF010000006">
    <property type="protein sequence ID" value="MFC5288408.1"/>
    <property type="molecule type" value="Genomic_DNA"/>
</dbReference>
<keyword evidence="3" id="KW-0645">Protease</keyword>
<dbReference type="PROSITE" id="PS51903">
    <property type="entry name" value="CLP_R"/>
    <property type="match status" value="1"/>
</dbReference>
<reference evidence="4" key="1">
    <citation type="journal article" date="2019" name="Int. J. Syst. Evol. Microbiol.">
        <title>The Global Catalogue of Microorganisms (GCM) 10K type strain sequencing project: providing services to taxonomists for standard genome sequencing and annotation.</title>
        <authorList>
            <consortium name="The Broad Institute Genomics Platform"/>
            <consortium name="The Broad Institute Genome Sequencing Center for Infectious Disease"/>
            <person name="Wu L."/>
            <person name="Ma J."/>
        </authorList>
    </citation>
    <scope>NUCLEOTIDE SEQUENCE [LARGE SCALE GENOMIC DNA]</scope>
    <source>
        <strain evidence="4">CCUG 59778</strain>
    </source>
</reference>
<dbReference type="RefSeq" id="WP_378248258.1">
    <property type="nucleotide sequence ID" value="NZ_JBHSKF010000006.1"/>
</dbReference>
<dbReference type="GO" id="GO:0008233">
    <property type="term" value="F:peptidase activity"/>
    <property type="evidence" value="ECO:0007669"/>
    <property type="project" value="UniProtKB-KW"/>
</dbReference>
<name>A0ABW0EQ11_9PSEU</name>